<dbReference type="Pfam" id="PF00096">
    <property type="entry name" value="zf-C2H2"/>
    <property type="match status" value="3"/>
</dbReference>
<evidence type="ECO:0000256" key="4">
    <source>
        <dbReference type="ARBA" id="ARBA00022771"/>
    </source>
</evidence>
<feature type="domain" description="C2H2-type" evidence="8">
    <location>
        <begin position="349"/>
        <end position="377"/>
    </location>
</feature>
<evidence type="ECO:0000259" key="8">
    <source>
        <dbReference type="PROSITE" id="PS50157"/>
    </source>
</evidence>
<feature type="domain" description="C2H2-type" evidence="8">
    <location>
        <begin position="436"/>
        <end position="465"/>
    </location>
</feature>
<reference evidence="10" key="1">
    <citation type="submission" date="2017-02" db="UniProtKB">
        <authorList>
            <consortium name="WormBaseParasite"/>
        </authorList>
    </citation>
    <scope>IDENTIFICATION</scope>
</reference>
<dbReference type="WBParaSite" id="SMUV_0000214601-mRNA-1">
    <property type="protein sequence ID" value="SMUV_0000214601-mRNA-1"/>
    <property type="gene ID" value="SMUV_0000214601"/>
</dbReference>
<evidence type="ECO:0000256" key="2">
    <source>
        <dbReference type="ARBA" id="ARBA00022723"/>
    </source>
</evidence>
<keyword evidence="4 7" id="KW-0863">Zinc-finger</keyword>
<dbReference type="STRING" id="451379.A0A0N5ADA4"/>
<organism evidence="9 10">
    <name type="scientific">Syphacia muris</name>
    <dbReference type="NCBI Taxonomy" id="451379"/>
    <lineage>
        <taxon>Eukaryota</taxon>
        <taxon>Metazoa</taxon>
        <taxon>Ecdysozoa</taxon>
        <taxon>Nematoda</taxon>
        <taxon>Chromadorea</taxon>
        <taxon>Rhabditida</taxon>
        <taxon>Spirurina</taxon>
        <taxon>Oxyuridomorpha</taxon>
        <taxon>Oxyuroidea</taxon>
        <taxon>Oxyuridae</taxon>
        <taxon>Syphacia</taxon>
    </lineage>
</organism>
<evidence type="ECO:0000313" key="9">
    <source>
        <dbReference type="Proteomes" id="UP000046393"/>
    </source>
</evidence>
<feature type="domain" description="C2H2-type" evidence="8">
    <location>
        <begin position="548"/>
        <end position="576"/>
    </location>
</feature>
<dbReference type="PROSITE" id="PS00028">
    <property type="entry name" value="ZINC_FINGER_C2H2_1"/>
    <property type="match status" value="9"/>
</dbReference>
<name>A0A0N5ADA4_9BILA</name>
<feature type="domain" description="C2H2-type" evidence="8">
    <location>
        <begin position="644"/>
        <end position="674"/>
    </location>
</feature>
<keyword evidence="2" id="KW-0479">Metal-binding</keyword>
<keyword evidence="5" id="KW-0862">Zinc</keyword>
<feature type="domain" description="C2H2-type" evidence="8">
    <location>
        <begin position="380"/>
        <end position="407"/>
    </location>
</feature>
<feature type="domain" description="C2H2-type" evidence="8">
    <location>
        <begin position="408"/>
        <end position="435"/>
    </location>
</feature>
<accession>A0A0N5ADA4</accession>
<keyword evidence="6" id="KW-0539">Nucleus</keyword>
<protein>
    <submittedName>
        <fullName evidence="10">Zinc finger protein</fullName>
    </submittedName>
</protein>
<keyword evidence="9" id="KW-1185">Reference proteome</keyword>
<dbReference type="GO" id="GO:0005634">
    <property type="term" value="C:nucleus"/>
    <property type="evidence" value="ECO:0007669"/>
    <property type="project" value="UniProtKB-SubCell"/>
</dbReference>
<dbReference type="PROSITE" id="PS50157">
    <property type="entry name" value="ZINC_FINGER_C2H2_2"/>
    <property type="match status" value="11"/>
</dbReference>
<dbReference type="FunFam" id="3.30.160.60:FF:000100">
    <property type="entry name" value="Zinc finger 45-like"/>
    <property type="match status" value="2"/>
</dbReference>
<dbReference type="PANTHER" id="PTHR24376">
    <property type="entry name" value="ZINC FINGER PROTEIN"/>
    <property type="match status" value="1"/>
</dbReference>
<evidence type="ECO:0000256" key="6">
    <source>
        <dbReference type="ARBA" id="ARBA00023242"/>
    </source>
</evidence>
<dbReference type="FunFam" id="3.30.160.60:FF:002343">
    <property type="entry name" value="Zinc finger protein 33A"/>
    <property type="match status" value="3"/>
</dbReference>
<dbReference type="Proteomes" id="UP000046393">
    <property type="component" value="Unplaced"/>
</dbReference>
<evidence type="ECO:0000313" key="10">
    <source>
        <dbReference type="WBParaSite" id="SMUV_0000214601-mRNA-1"/>
    </source>
</evidence>
<feature type="domain" description="C2H2-type" evidence="8">
    <location>
        <begin position="292"/>
        <end position="319"/>
    </location>
</feature>
<feature type="domain" description="C2H2-type" evidence="8">
    <location>
        <begin position="264"/>
        <end position="291"/>
    </location>
</feature>
<dbReference type="AlphaFoldDB" id="A0A0N5ADA4"/>
<proteinExistence type="predicted"/>
<dbReference type="GO" id="GO:0008270">
    <property type="term" value="F:zinc ion binding"/>
    <property type="evidence" value="ECO:0007669"/>
    <property type="project" value="UniProtKB-KW"/>
</dbReference>
<comment type="subcellular location">
    <subcellularLocation>
        <location evidence="1">Nucleus</location>
    </subcellularLocation>
</comment>
<evidence type="ECO:0000256" key="7">
    <source>
        <dbReference type="PROSITE-ProRule" id="PRU00042"/>
    </source>
</evidence>
<dbReference type="Gene3D" id="3.30.160.60">
    <property type="entry name" value="Classic Zinc Finger"/>
    <property type="match status" value="10"/>
</dbReference>
<dbReference type="InterPro" id="IPR036236">
    <property type="entry name" value="Znf_C2H2_sf"/>
</dbReference>
<dbReference type="InterPro" id="IPR013087">
    <property type="entry name" value="Znf_C2H2_type"/>
</dbReference>
<evidence type="ECO:0000256" key="1">
    <source>
        <dbReference type="ARBA" id="ARBA00004123"/>
    </source>
</evidence>
<evidence type="ECO:0000256" key="5">
    <source>
        <dbReference type="ARBA" id="ARBA00022833"/>
    </source>
</evidence>
<feature type="domain" description="C2H2-type" evidence="8">
    <location>
        <begin position="577"/>
        <end position="606"/>
    </location>
</feature>
<feature type="domain" description="C2H2-type" evidence="8">
    <location>
        <begin position="320"/>
        <end position="348"/>
    </location>
</feature>
<dbReference type="SMART" id="SM00355">
    <property type="entry name" value="ZnF_C2H2"/>
    <property type="match status" value="12"/>
</dbReference>
<sequence>MDDESFRAEYRIIFRCSVCSEGKESLEKLEAHLWNCHLREFPYRCALCGYPSLSSKTLCLHFEQVHDRTEPVLFKRSIVNELRLREMISRSLFFPMEEPIFDSIAVPSNAEGPLERLTILNKNQFYSTLNEAVENPITIETPYETMTVDGFTGNVVEEEIVDEKEMNIKFLNDIGQSTRGNVVAVEDNDTGNVYVAHNSYSVYNDDEYGIHYIDDNGNRVDTEELLAEDDGFQETLLSHQARINGGQSSTFKSSNKARRRATIHQCEDCGKILKYPSKIAEHRRSHTKEKPHSCSECGASFSQKGALKCHLRLHTGERPYACTWECGRSFVSASARQMHEKMHTGEKRFVCSICGHLFSKKFHMQRHMSTLHRNHNDEVVQCEYCGIITKHPSKIQAHLRTHTGEKPFECLICGMRFTQRTPMRMHVRRHLRETPFVCSFGCGKSYVSNALKNAHELKVHLKKQKSYVINAVAAGISLEPPKKVRRRSAVIAECQECGLVLKHPSKIKVFLQNLHYSFLPIKQALILLRSFYFIFQAHMRIHTGEKPFQCQFCGMRFTTASPLRVHFRRVHTGEKPFECTWKCGRRFVSISARNEHQRVVHAGVKRFRLLFYLKIMGSMSGMFLEYLFRLKTYREIRNEKIFRYQCTVKNCCRLFTRRHYLRLHQKKDHNIEDVFNCFSQCFTSFGYKRLNLNKKNLFPSYTVGLSQTSRVFCNTSDPKAEAVNVDLDDDEEFVTFEGTNVFEEVSDDNIEIVTKIDNDKTTLWAGSKKEAMADLKNVQFNTSTGEWLEFGEIDDSHDSECKQLVTRFIEPEMDFSIKNDVDQVMIRKGVANGGCDENTELNEMLDERSVPYFCRKLLVRTLVIKLYDLNAIEFCTIMKNKVIIDNSTCVYNYKKRIDDVILKLLPKVSKTTDYIFILTIDNCNWFNLLIIIHCSELKVIDA</sequence>
<dbReference type="PANTHER" id="PTHR24376:SF252">
    <property type="entry name" value="C2H2-TYPE DOMAIN-CONTAINING PROTEIN"/>
    <property type="match status" value="1"/>
</dbReference>
<feature type="domain" description="C2H2-type" evidence="8">
    <location>
        <begin position="43"/>
        <end position="71"/>
    </location>
</feature>
<evidence type="ECO:0000256" key="3">
    <source>
        <dbReference type="ARBA" id="ARBA00022737"/>
    </source>
</evidence>
<keyword evidence="3" id="KW-0677">Repeat</keyword>
<dbReference type="SUPFAM" id="SSF57667">
    <property type="entry name" value="beta-beta-alpha zinc fingers"/>
    <property type="match status" value="5"/>
</dbReference>